<keyword evidence="2" id="KW-1185">Reference proteome</keyword>
<comment type="caution">
    <text evidence="1">The sequence shown here is derived from an EMBL/GenBank/DDBJ whole genome shotgun (WGS) entry which is preliminary data.</text>
</comment>
<protein>
    <submittedName>
        <fullName evidence="1">Uncharacterized protein</fullName>
    </submittedName>
</protein>
<accession>A0ABU9DDB6</accession>
<name>A0ABU9DDB6_9BACL</name>
<evidence type="ECO:0000313" key="2">
    <source>
        <dbReference type="Proteomes" id="UP001469365"/>
    </source>
</evidence>
<evidence type="ECO:0000313" key="1">
    <source>
        <dbReference type="EMBL" id="MEK8126846.1"/>
    </source>
</evidence>
<reference evidence="1 2" key="1">
    <citation type="submission" date="2024-04" db="EMBL/GenBank/DDBJ databases">
        <title>draft genome sequnece of Paenibacillus filicis.</title>
        <authorList>
            <person name="Kim D.-U."/>
        </authorList>
    </citation>
    <scope>NUCLEOTIDE SEQUENCE [LARGE SCALE GENOMIC DNA]</scope>
    <source>
        <strain evidence="1 2">KACC14197</strain>
    </source>
</reference>
<gene>
    <name evidence="1" type="ORF">WMW72_02885</name>
</gene>
<proteinExistence type="predicted"/>
<sequence length="173" mass="19904">MDSQKNPRKKYLFKVDILIEEETNGRALEALLHVLNSNTIEDYQIKEGIELGKQIEKSLKETILQRQMKAAGSVTTVKKEIKPVIQPIQQSAASDGLQASYDQHRHIWDEMKKFQTDNTLIRLSIIKPQGVKLSMPCRIINIDPASGNLSVYHVDEKKVYLFKINEIDDYEIH</sequence>
<dbReference type="Proteomes" id="UP001469365">
    <property type="component" value="Unassembled WGS sequence"/>
</dbReference>
<dbReference type="RefSeq" id="WP_341413890.1">
    <property type="nucleotide sequence ID" value="NZ_JBBPCC010000001.1"/>
</dbReference>
<dbReference type="EMBL" id="JBBPCC010000001">
    <property type="protein sequence ID" value="MEK8126846.1"/>
    <property type="molecule type" value="Genomic_DNA"/>
</dbReference>
<organism evidence="1 2">
    <name type="scientific">Paenibacillus filicis</name>
    <dbReference type="NCBI Taxonomy" id="669464"/>
    <lineage>
        <taxon>Bacteria</taxon>
        <taxon>Bacillati</taxon>
        <taxon>Bacillota</taxon>
        <taxon>Bacilli</taxon>
        <taxon>Bacillales</taxon>
        <taxon>Paenibacillaceae</taxon>
        <taxon>Paenibacillus</taxon>
    </lineage>
</organism>